<keyword evidence="3" id="KW-1185">Reference proteome</keyword>
<feature type="region of interest" description="Disordered" evidence="1">
    <location>
        <begin position="1"/>
        <end position="106"/>
    </location>
</feature>
<gene>
    <name evidence="2" type="ORF">NEMBOFW57_008856</name>
</gene>
<dbReference type="Pfam" id="PF09365">
    <property type="entry name" value="DUF2461"/>
    <property type="match status" value="1"/>
</dbReference>
<reference evidence="2" key="1">
    <citation type="submission" date="2023-02" db="EMBL/GenBank/DDBJ databases">
        <authorList>
            <person name="Palmer J.M."/>
        </authorList>
    </citation>
    <scope>NUCLEOTIDE SEQUENCE</scope>
    <source>
        <strain evidence="2">FW57</strain>
    </source>
</reference>
<dbReference type="InterPro" id="IPR012808">
    <property type="entry name" value="CHP02453"/>
</dbReference>
<evidence type="ECO:0000313" key="2">
    <source>
        <dbReference type="EMBL" id="KAG7286545.1"/>
    </source>
</evidence>
<protein>
    <submittedName>
        <fullName evidence="2">Uncharacterized protein</fullName>
    </submittedName>
</protein>
<dbReference type="Proteomes" id="UP001197093">
    <property type="component" value="Unassembled WGS sequence"/>
</dbReference>
<feature type="compositionally biased region" description="Basic residues" evidence="1">
    <location>
        <begin position="288"/>
        <end position="301"/>
    </location>
</feature>
<evidence type="ECO:0000313" key="3">
    <source>
        <dbReference type="Proteomes" id="UP001197093"/>
    </source>
</evidence>
<evidence type="ECO:0000256" key="1">
    <source>
        <dbReference type="SAM" id="MobiDB-lite"/>
    </source>
</evidence>
<dbReference type="AlphaFoldDB" id="A0AAD4HXL2"/>
<feature type="compositionally biased region" description="Basic residues" evidence="1">
    <location>
        <begin position="56"/>
        <end position="67"/>
    </location>
</feature>
<name>A0AAD4HXL2_9PEZI</name>
<proteinExistence type="predicted"/>
<dbReference type="PANTHER" id="PTHR36452">
    <property type="entry name" value="CHROMOSOME 12, WHOLE GENOME SHOTGUN SEQUENCE"/>
    <property type="match status" value="1"/>
</dbReference>
<dbReference type="PANTHER" id="PTHR36452:SF1">
    <property type="entry name" value="DUF2461 DOMAIN-CONTAINING PROTEIN"/>
    <property type="match status" value="1"/>
</dbReference>
<comment type="caution">
    <text evidence="2">The sequence shown here is derived from an EMBL/GenBank/DDBJ whole genome shotgun (WGS) entry which is preliminary data.</text>
</comment>
<feature type="compositionally biased region" description="Acidic residues" evidence="1">
    <location>
        <begin position="89"/>
        <end position="100"/>
    </location>
</feature>
<dbReference type="EMBL" id="JAHCVI010000004">
    <property type="protein sequence ID" value="KAG7286545.1"/>
    <property type="molecule type" value="Genomic_DNA"/>
</dbReference>
<dbReference type="NCBIfam" id="TIGR02453">
    <property type="entry name" value="TIGR02453 family protein"/>
    <property type="match status" value="1"/>
</dbReference>
<feature type="region of interest" description="Disordered" evidence="1">
    <location>
        <begin position="280"/>
        <end position="313"/>
    </location>
</feature>
<organism evidence="2 3">
    <name type="scientific">Staphylotrichum longicolle</name>
    <dbReference type="NCBI Taxonomy" id="669026"/>
    <lineage>
        <taxon>Eukaryota</taxon>
        <taxon>Fungi</taxon>
        <taxon>Dikarya</taxon>
        <taxon>Ascomycota</taxon>
        <taxon>Pezizomycotina</taxon>
        <taxon>Sordariomycetes</taxon>
        <taxon>Sordariomycetidae</taxon>
        <taxon>Sordariales</taxon>
        <taxon>Chaetomiaceae</taxon>
        <taxon>Staphylotrichum</taxon>
    </lineage>
</organism>
<accession>A0AAD4HXL2</accession>
<sequence>MPVRKRKSAPAAEAPTTPDLPSSRRRSGRISSSGQKSKYFEADSESEIDRNGSAPKRGRGKGQPSKKTKVEAEAESDDYQDEGNGVDQNPEDSDEEVDEDAPPKVTFIPLPKLRDTGGIAYADDRLHPNTLAFLKDLKANNKRTWLKSHDAEYRRALKDWESFVTALTDTIIALDSTIPELPFKDVNFRIYRDIRFTNDPTPYKPHFSAAFSRTGRKGPYACYYVHLEPSACFVGGGLWHPDGPALARLRASIDERPRRWRRVLAAGDFRQTFLDDVASGGKKDGLTKKTKKEKGGGKGKKGGVEAKEEREAEEEEAAIEAFAERNKEGALKTRPKGFIPEHRDMALLKLRNFTVGRKVPDGVFTGEGAQEEVGRVVEAMVGFITHLNRIVMPDPGDEDEESDEE</sequence>